<dbReference type="EMBL" id="JAHRIN010033923">
    <property type="protein sequence ID" value="MEQ2202773.1"/>
    <property type="molecule type" value="Genomic_DNA"/>
</dbReference>
<dbReference type="Proteomes" id="UP001434883">
    <property type="component" value="Unassembled WGS sequence"/>
</dbReference>
<keyword evidence="4" id="KW-1185">Reference proteome</keyword>
<comment type="caution">
    <text evidence="3">The sequence shown here is derived from an EMBL/GenBank/DDBJ whole genome shotgun (WGS) entry which is preliminary data.</text>
</comment>
<accession>A0ABV0R3R9</accession>
<evidence type="ECO:0000256" key="1">
    <source>
        <dbReference type="SAM" id="MobiDB-lite"/>
    </source>
</evidence>
<organism evidence="3 4">
    <name type="scientific">Xenoophorus captivus</name>
    <dbReference type="NCBI Taxonomy" id="1517983"/>
    <lineage>
        <taxon>Eukaryota</taxon>
        <taxon>Metazoa</taxon>
        <taxon>Chordata</taxon>
        <taxon>Craniata</taxon>
        <taxon>Vertebrata</taxon>
        <taxon>Euteleostomi</taxon>
        <taxon>Actinopterygii</taxon>
        <taxon>Neopterygii</taxon>
        <taxon>Teleostei</taxon>
        <taxon>Neoteleostei</taxon>
        <taxon>Acanthomorphata</taxon>
        <taxon>Ovalentaria</taxon>
        <taxon>Atherinomorphae</taxon>
        <taxon>Cyprinodontiformes</taxon>
        <taxon>Goodeidae</taxon>
        <taxon>Xenoophorus</taxon>
    </lineage>
</organism>
<feature type="region of interest" description="Disordered" evidence="1">
    <location>
        <begin position="36"/>
        <end position="61"/>
    </location>
</feature>
<evidence type="ECO:0000256" key="2">
    <source>
        <dbReference type="SAM" id="Phobius"/>
    </source>
</evidence>
<evidence type="ECO:0000313" key="3">
    <source>
        <dbReference type="EMBL" id="MEQ2202773.1"/>
    </source>
</evidence>
<keyword evidence="2" id="KW-0812">Transmembrane</keyword>
<sequence length="241" mass="26881">MEFACSHVVCNWGPDGAGISQFGPNYENITILKQQTDALPPPLPPRRFRKPRPTSLPNPPFSPSHLPVTPLSLPPPVPPRLDLLEGENRFKVNINVVSLSVGKLADISQDAGLESFQSPVICGKCSAALSCLSSVWEKVKYSLVLLLFSLFFQLKCLISVGLRLLMLIRILKKHFKLLLSSYGYVSSVDMKTVSTKIWPKCASVSVQVCAVTTFTCRERVKTTTRTWRTRWLFSVWTFLAA</sequence>
<reference evidence="3 4" key="1">
    <citation type="submission" date="2021-06" db="EMBL/GenBank/DDBJ databases">
        <authorList>
            <person name="Palmer J.M."/>
        </authorList>
    </citation>
    <scope>NUCLEOTIDE SEQUENCE [LARGE SCALE GENOMIC DNA]</scope>
    <source>
        <strain evidence="3 4">XC_2019</strain>
        <tissue evidence="3">Muscle</tissue>
    </source>
</reference>
<protein>
    <submittedName>
        <fullName evidence="3">Uncharacterized protein</fullName>
    </submittedName>
</protein>
<keyword evidence="2" id="KW-0472">Membrane</keyword>
<evidence type="ECO:0000313" key="4">
    <source>
        <dbReference type="Proteomes" id="UP001434883"/>
    </source>
</evidence>
<proteinExistence type="predicted"/>
<feature type="transmembrane region" description="Helical" evidence="2">
    <location>
        <begin position="141"/>
        <end position="166"/>
    </location>
</feature>
<keyword evidence="2" id="KW-1133">Transmembrane helix</keyword>
<name>A0ABV0R3R9_9TELE</name>
<gene>
    <name evidence="3" type="ORF">XENOCAPTIV_015197</name>
</gene>